<gene>
    <name evidence="1" type="ORF">ACFPZ3_23815</name>
</gene>
<proteinExistence type="predicted"/>
<reference evidence="2" key="1">
    <citation type="journal article" date="2019" name="Int. J. Syst. Evol. Microbiol.">
        <title>The Global Catalogue of Microorganisms (GCM) 10K type strain sequencing project: providing services to taxonomists for standard genome sequencing and annotation.</title>
        <authorList>
            <consortium name="The Broad Institute Genomics Platform"/>
            <consortium name="The Broad Institute Genome Sequencing Center for Infectious Disease"/>
            <person name="Wu L."/>
            <person name="Ma J."/>
        </authorList>
    </citation>
    <scope>NUCLEOTIDE SEQUENCE [LARGE SCALE GENOMIC DNA]</scope>
    <source>
        <strain evidence="2">CCUG 53903</strain>
    </source>
</reference>
<dbReference type="RefSeq" id="WP_379516416.1">
    <property type="nucleotide sequence ID" value="NZ_JBHSPA010000027.1"/>
</dbReference>
<sequence length="49" mass="5261">MSNSTALVLEIVEFDGLTGDLNACGVVATDLCYTCWCLHDGDGDGRRPR</sequence>
<comment type="caution">
    <text evidence="1">The sequence shown here is derived from an EMBL/GenBank/DDBJ whole genome shotgun (WGS) entry which is preliminary data.</text>
</comment>
<evidence type="ECO:0000313" key="2">
    <source>
        <dbReference type="Proteomes" id="UP001596058"/>
    </source>
</evidence>
<organism evidence="1 2">
    <name type="scientific">Nonomuraea insulae</name>
    <dbReference type="NCBI Taxonomy" id="1616787"/>
    <lineage>
        <taxon>Bacteria</taxon>
        <taxon>Bacillati</taxon>
        <taxon>Actinomycetota</taxon>
        <taxon>Actinomycetes</taxon>
        <taxon>Streptosporangiales</taxon>
        <taxon>Streptosporangiaceae</taxon>
        <taxon>Nonomuraea</taxon>
    </lineage>
</organism>
<protein>
    <submittedName>
        <fullName evidence="1">Uncharacterized protein</fullName>
    </submittedName>
</protein>
<evidence type="ECO:0000313" key="1">
    <source>
        <dbReference type="EMBL" id="MFC5826910.1"/>
    </source>
</evidence>
<accession>A0ABW1CMB5</accession>
<dbReference type="Proteomes" id="UP001596058">
    <property type="component" value="Unassembled WGS sequence"/>
</dbReference>
<name>A0ABW1CMB5_9ACTN</name>
<keyword evidence="2" id="KW-1185">Reference proteome</keyword>
<dbReference type="EMBL" id="JBHSPA010000027">
    <property type="protein sequence ID" value="MFC5826910.1"/>
    <property type="molecule type" value="Genomic_DNA"/>
</dbReference>